<feature type="compositionally biased region" description="Basic and acidic residues" evidence="1">
    <location>
        <begin position="124"/>
        <end position="134"/>
    </location>
</feature>
<reference evidence="2" key="1">
    <citation type="submission" date="2019-11" db="EMBL/GenBank/DDBJ databases">
        <authorList>
            <person name="Liu Y."/>
            <person name="Hou J."/>
            <person name="Li T.-Q."/>
            <person name="Guan C.-H."/>
            <person name="Wu X."/>
            <person name="Wu H.-Z."/>
            <person name="Ling F."/>
            <person name="Zhang R."/>
            <person name="Shi X.-G."/>
            <person name="Ren J.-P."/>
            <person name="Chen E.-F."/>
            <person name="Sun J.-M."/>
        </authorList>
    </citation>
    <scope>NUCLEOTIDE SEQUENCE</scope>
    <source>
        <strain evidence="2">Adult_tree_wgs_1</strain>
        <tissue evidence="2">Leaves</tissue>
    </source>
</reference>
<name>A0A834LBA1_RHOSS</name>
<proteinExistence type="predicted"/>
<sequence>MLNTTRHPTGKASSPKSGESVDPHYLRASTGSCLHFCKYGRKHEVKLKARRPFPKIAIKLPSERKNPTVVVVSAERKMTGVVMVKPKPSPVSEARSADSPSVIKQEVSSLSNKVKMSSKQASSNKKEIAQDGKKIVPAKKAPVKPKATTSKPSTSPGTSGGLNSRKNSEIKGAKKTGTFIAALKKVVAAPKASLFPKPSNNGAVILNVSEKTIRVIKVETENEVLECAQNGSTLHSPLSLELSSAKPSSLPKSLALSSHEEEDQEESEYTDSKVDETDESISESTETVNLNKIETPEGNGKRTPGNVVKAVATPDSAVELPLSPENEEGVLDEMSIRLLSKFCDAMGIVHRLMEKIPEIGAVEPIAEEEIGLELNAENVERLWPYLVGNAGGSLELVAIKEPIVKICIAGPAVGVTTAVMQKLREKIPTIAAVQLL</sequence>
<gene>
    <name evidence="2" type="ORF">RHSIM_Rhsim09G0002000</name>
</gene>
<evidence type="ECO:0000256" key="1">
    <source>
        <dbReference type="SAM" id="MobiDB-lite"/>
    </source>
</evidence>
<feature type="region of interest" description="Disordered" evidence="1">
    <location>
        <begin position="242"/>
        <end position="305"/>
    </location>
</feature>
<protein>
    <submittedName>
        <fullName evidence="2">Uncharacterized protein</fullName>
    </submittedName>
</protein>
<comment type="caution">
    <text evidence="2">The sequence shown here is derived from an EMBL/GenBank/DDBJ whole genome shotgun (WGS) entry which is preliminary data.</text>
</comment>
<dbReference type="SUPFAM" id="SSF117916">
    <property type="entry name" value="Fe-S cluster assembly (FSCA) domain-like"/>
    <property type="match status" value="1"/>
</dbReference>
<feature type="compositionally biased region" description="Low complexity" evidence="1">
    <location>
        <begin position="138"/>
        <end position="157"/>
    </location>
</feature>
<dbReference type="PANTHER" id="PTHR33349">
    <property type="entry name" value="EMB|CAB62594.1"/>
    <property type="match status" value="1"/>
</dbReference>
<evidence type="ECO:0000313" key="2">
    <source>
        <dbReference type="EMBL" id="KAF7131698.1"/>
    </source>
</evidence>
<dbReference type="PANTHER" id="PTHR33349:SF1">
    <property type="entry name" value="EMB|CAB62594.1"/>
    <property type="match status" value="1"/>
</dbReference>
<feature type="compositionally biased region" description="Polar residues" evidence="1">
    <location>
        <begin position="106"/>
        <end position="123"/>
    </location>
</feature>
<accession>A0A834LBA1</accession>
<dbReference type="AlphaFoldDB" id="A0A834LBA1"/>
<evidence type="ECO:0000313" key="3">
    <source>
        <dbReference type="Proteomes" id="UP000626092"/>
    </source>
</evidence>
<organism evidence="2 3">
    <name type="scientific">Rhododendron simsii</name>
    <name type="common">Sims's rhododendron</name>
    <dbReference type="NCBI Taxonomy" id="118357"/>
    <lineage>
        <taxon>Eukaryota</taxon>
        <taxon>Viridiplantae</taxon>
        <taxon>Streptophyta</taxon>
        <taxon>Embryophyta</taxon>
        <taxon>Tracheophyta</taxon>
        <taxon>Spermatophyta</taxon>
        <taxon>Magnoliopsida</taxon>
        <taxon>eudicotyledons</taxon>
        <taxon>Gunneridae</taxon>
        <taxon>Pentapetalae</taxon>
        <taxon>asterids</taxon>
        <taxon>Ericales</taxon>
        <taxon>Ericaceae</taxon>
        <taxon>Ericoideae</taxon>
        <taxon>Rhodoreae</taxon>
        <taxon>Rhododendron</taxon>
    </lineage>
</organism>
<feature type="compositionally biased region" description="Polar residues" evidence="1">
    <location>
        <begin position="1"/>
        <end position="17"/>
    </location>
</feature>
<feature type="compositionally biased region" description="Low complexity" evidence="1">
    <location>
        <begin position="242"/>
        <end position="257"/>
    </location>
</feature>
<keyword evidence="3" id="KW-1185">Reference proteome</keyword>
<dbReference type="EMBL" id="WJXA01000009">
    <property type="protein sequence ID" value="KAF7131698.1"/>
    <property type="molecule type" value="Genomic_DNA"/>
</dbReference>
<feature type="region of interest" description="Disordered" evidence="1">
    <location>
        <begin position="1"/>
        <end position="23"/>
    </location>
</feature>
<dbReference type="Proteomes" id="UP000626092">
    <property type="component" value="Unassembled WGS sequence"/>
</dbReference>
<dbReference type="InterPro" id="IPR034904">
    <property type="entry name" value="FSCA_dom_sf"/>
</dbReference>
<dbReference type="OrthoDB" id="766386at2759"/>
<dbReference type="Gene3D" id="3.30.300.130">
    <property type="entry name" value="Fe-S cluster assembly (FSCA)"/>
    <property type="match status" value="1"/>
</dbReference>
<feature type="region of interest" description="Disordered" evidence="1">
    <location>
        <begin position="86"/>
        <end position="170"/>
    </location>
</feature>
<feature type="compositionally biased region" description="Acidic residues" evidence="1">
    <location>
        <begin position="260"/>
        <end position="269"/>
    </location>
</feature>